<reference evidence="1 2" key="1">
    <citation type="submission" date="2021-12" db="EMBL/GenBank/DDBJ databases">
        <title>Discovery of the Pendulisporaceae a myxobacterial family with distinct sporulation behavior and unique specialized metabolism.</title>
        <authorList>
            <person name="Garcia R."/>
            <person name="Popoff A."/>
            <person name="Bader C.D."/>
            <person name="Loehr J."/>
            <person name="Walesch S."/>
            <person name="Walt C."/>
            <person name="Boldt J."/>
            <person name="Bunk B."/>
            <person name="Haeckl F.J.F.P.J."/>
            <person name="Gunesch A.P."/>
            <person name="Birkelbach J."/>
            <person name="Nuebel U."/>
            <person name="Pietschmann T."/>
            <person name="Bach T."/>
            <person name="Mueller R."/>
        </authorList>
    </citation>
    <scope>NUCLEOTIDE SEQUENCE [LARGE SCALE GENOMIC DNA]</scope>
    <source>
        <strain evidence="1 2">MSr11954</strain>
    </source>
</reference>
<accession>A0ABZ2MB12</accession>
<dbReference type="Proteomes" id="UP001370348">
    <property type="component" value="Chromosome"/>
</dbReference>
<proteinExistence type="predicted"/>
<gene>
    <name evidence="1" type="ORF">LZC94_21100</name>
</gene>
<dbReference type="RefSeq" id="WP_394829306.1">
    <property type="nucleotide sequence ID" value="NZ_CP089984.1"/>
</dbReference>
<name>A0ABZ2MB12_9BACT</name>
<sequence>MPNPTSPKVIDDVWGSGPRNIWAVGQDGRMLHYDGATWSVRESGTAHHLSAVRGHGDHVFVDGRKGAIAYPPRS</sequence>
<dbReference type="EMBL" id="CP089984">
    <property type="protein sequence ID" value="WXB19710.1"/>
    <property type="molecule type" value="Genomic_DNA"/>
</dbReference>
<organism evidence="1 2">
    <name type="scientific">Pendulispora albinea</name>
    <dbReference type="NCBI Taxonomy" id="2741071"/>
    <lineage>
        <taxon>Bacteria</taxon>
        <taxon>Pseudomonadati</taxon>
        <taxon>Myxococcota</taxon>
        <taxon>Myxococcia</taxon>
        <taxon>Myxococcales</taxon>
        <taxon>Sorangiineae</taxon>
        <taxon>Pendulisporaceae</taxon>
        <taxon>Pendulispora</taxon>
    </lineage>
</organism>
<protein>
    <submittedName>
        <fullName evidence="1">Uncharacterized protein</fullName>
    </submittedName>
</protein>
<evidence type="ECO:0000313" key="2">
    <source>
        <dbReference type="Proteomes" id="UP001370348"/>
    </source>
</evidence>
<evidence type="ECO:0000313" key="1">
    <source>
        <dbReference type="EMBL" id="WXB19710.1"/>
    </source>
</evidence>
<keyword evidence="2" id="KW-1185">Reference proteome</keyword>